<dbReference type="EMBL" id="CP111023">
    <property type="protein sequence ID" value="WAR20945.1"/>
    <property type="molecule type" value="Genomic_DNA"/>
</dbReference>
<evidence type="ECO:0000313" key="2">
    <source>
        <dbReference type="Proteomes" id="UP001164746"/>
    </source>
</evidence>
<organism evidence="1 2">
    <name type="scientific">Mya arenaria</name>
    <name type="common">Soft-shell clam</name>
    <dbReference type="NCBI Taxonomy" id="6604"/>
    <lineage>
        <taxon>Eukaryota</taxon>
        <taxon>Metazoa</taxon>
        <taxon>Spiralia</taxon>
        <taxon>Lophotrochozoa</taxon>
        <taxon>Mollusca</taxon>
        <taxon>Bivalvia</taxon>
        <taxon>Autobranchia</taxon>
        <taxon>Heteroconchia</taxon>
        <taxon>Euheterodonta</taxon>
        <taxon>Imparidentia</taxon>
        <taxon>Neoheterodontei</taxon>
        <taxon>Myida</taxon>
        <taxon>Myoidea</taxon>
        <taxon>Myidae</taxon>
        <taxon>Mya</taxon>
    </lineage>
</organism>
<dbReference type="Proteomes" id="UP001164746">
    <property type="component" value="Chromosome 12"/>
</dbReference>
<sequence length="64" mass="7649">MGGKNEEMWAWGFKFEQYHTARCTTLMLEGKGDFRMQRKIYTAKTAEHYICSLILLKRTSFYKC</sequence>
<keyword evidence="2" id="KW-1185">Reference proteome</keyword>
<reference evidence="1" key="1">
    <citation type="submission" date="2022-11" db="EMBL/GenBank/DDBJ databases">
        <title>Centuries of genome instability and evolution in soft-shell clam transmissible cancer (bioRxiv).</title>
        <authorList>
            <person name="Hart S.F.M."/>
            <person name="Yonemitsu M.A."/>
            <person name="Giersch R.M."/>
            <person name="Beal B.F."/>
            <person name="Arriagada G."/>
            <person name="Davis B.W."/>
            <person name="Ostrander E.A."/>
            <person name="Goff S.P."/>
            <person name="Metzger M.J."/>
        </authorList>
    </citation>
    <scope>NUCLEOTIDE SEQUENCE</scope>
    <source>
        <strain evidence="1">MELC-2E11</strain>
        <tissue evidence="1">Siphon/mantle</tissue>
    </source>
</reference>
<name>A0ABY7FFI6_MYAAR</name>
<accession>A0ABY7FFI6</accession>
<protein>
    <submittedName>
        <fullName evidence="1">Uncharacterized protein</fullName>
    </submittedName>
</protein>
<evidence type="ECO:0000313" key="1">
    <source>
        <dbReference type="EMBL" id="WAR20945.1"/>
    </source>
</evidence>
<proteinExistence type="predicted"/>
<gene>
    <name evidence="1" type="ORF">MAR_014919</name>
</gene>